<name>A0A7J7LI52_9MAGN</name>
<comment type="caution">
    <text evidence="2">The sequence shown here is derived from an EMBL/GenBank/DDBJ whole genome shotgun (WGS) entry which is preliminary data.</text>
</comment>
<dbReference type="GO" id="GO:0031047">
    <property type="term" value="P:regulatory ncRNA-mediated gene silencing"/>
    <property type="evidence" value="ECO:0007669"/>
    <property type="project" value="InterPro"/>
</dbReference>
<evidence type="ECO:0000313" key="3">
    <source>
        <dbReference type="Proteomes" id="UP000541444"/>
    </source>
</evidence>
<keyword evidence="3" id="KW-1185">Reference proteome</keyword>
<dbReference type="PANTHER" id="PTHR46619:SF3">
    <property type="entry name" value="RNA RECOGNITION MOTIF XS DOMAIN PROTEIN"/>
    <property type="match status" value="1"/>
</dbReference>
<feature type="domain" description="XS" evidence="1">
    <location>
        <begin position="46"/>
        <end position="138"/>
    </location>
</feature>
<dbReference type="InterPro" id="IPR005380">
    <property type="entry name" value="XS_domain"/>
</dbReference>
<dbReference type="PANTHER" id="PTHR46619">
    <property type="entry name" value="RNA RECOGNITION MOTIF XS DOMAIN PROTEIN-RELATED"/>
    <property type="match status" value="1"/>
</dbReference>
<reference evidence="2 3" key="1">
    <citation type="journal article" date="2020" name="IScience">
        <title>Genome Sequencing of the Endangered Kingdonia uniflora (Circaeasteraceae, Ranunculales) Reveals Potential Mechanisms of Evolutionary Specialization.</title>
        <authorList>
            <person name="Sun Y."/>
            <person name="Deng T."/>
            <person name="Zhang A."/>
            <person name="Moore M.J."/>
            <person name="Landis J.B."/>
            <person name="Lin N."/>
            <person name="Zhang H."/>
            <person name="Zhang X."/>
            <person name="Huang J."/>
            <person name="Zhang X."/>
            <person name="Sun H."/>
            <person name="Wang H."/>
        </authorList>
    </citation>
    <scope>NUCLEOTIDE SEQUENCE [LARGE SCALE GENOMIC DNA]</scope>
    <source>
        <strain evidence="2">TB1705</strain>
        <tissue evidence="2">Leaf</tissue>
    </source>
</reference>
<evidence type="ECO:0000259" key="1">
    <source>
        <dbReference type="Pfam" id="PF03468"/>
    </source>
</evidence>
<evidence type="ECO:0000313" key="2">
    <source>
        <dbReference type="EMBL" id="KAF6142228.1"/>
    </source>
</evidence>
<dbReference type="EMBL" id="JACGCM010002271">
    <property type="protein sequence ID" value="KAF6142228.1"/>
    <property type="molecule type" value="Genomic_DNA"/>
</dbReference>
<sequence>MVIRSCFGIDDDKKYKYGITSYYNFDGAHSLYCSFLTISCGSDLGFGGGKSKSVFGKEGHQGVTLVKFADDKLGLMEALRLVEHFEKENHGLKGWARALSSQSGRDEENNPYLVKIDEKTGEKKKIYYGYLGTASDLEKVDNDTRKRCDIESRREMMR</sequence>
<dbReference type="AlphaFoldDB" id="A0A7J7LI52"/>
<organism evidence="2 3">
    <name type="scientific">Kingdonia uniflora</name>
    <dbReference type="NCBI Taxonomy" id="39325"/>
    <lineage>
        <taxon>Eukaryota</taxon>
        <taxon>Viridiplantae</taxon>
        <taxon>Streptophyta</taxon>
        <taxon>Embryophyta</taxon>
        <taxon>Tracheophyta</taxon>
        <taxon>Spermatophyta</taxon>
        <taxon>Magnoliopsida</taxon>
        <taxon>Ranunculales</taxon>
        <taxon>Circaeasteraceae</taxon>
        <taxon>Kingdonia</taxon>
    </lineage>
</organism>
<dbReference type="Gene3D" id="3.30.70.2890">
    <property type="entry name" value="XS domain"/>
    <property type="match status" value="1"/>
</dbReference>
<proteinExistence type="predicted"/>
<protein>
    <recommendedName>
        <fullName evidence="1">XS domain-containing protein</fullName>
    </recommendedName>
</protein>
<dbReference type="InterPro" id="IPR038588">
    <property type="entry name" value="XS_domain_sf"/>
</dbReference>
<accession>A0A7J7LI52</accession>
<dbReference type="Pfam" id="PF03468">
    <property type="entry name" value="XS"/>
    <property type="match status" value="1"/>
</dbReference>
<dbReference type="Proteomes" id="UP000541444">
    <property type="component" value="Unassembled WGS sequence"/>
</dbReference>
<gene>
    <name evidence="2" type="ORF">GIB67_012077</name>
</gene>
<dbReference type="OrthoDB" id="1915348at2759"/>